<gene>
    <name evidence="2" type="ORF">ERS852381_01246</name>
</gene>
<dbReference type="Proteomes" id="UP000095468">
    <property type="component" value="Unassembled WGS sequence"/>
</dbReference>
<evidence type="ECO:0000313" key="3">
    <source>
        <dbReference type="Proteomes" id="UP000095468"/>
    </source>
</evidence>
<dbReference type="EMBL" id="CYYP01000010">
    <property type="protein sequence ID" value="CUO23141.1"/>
    <property type="molecule type" value="Genomic_DNA"/>
</dbReference>
<dbReference type="SUPFAM" id="SSF55729">
    <property type="entry name" value="Acyl-CoA N-acyltransferases (Nat)"/>
    <property type="match status" value="1"/>
</dbReference>
<evidence type="ECO:0000259" key="1">
    <source>
        <dbReference type="PROSITE" id="PS51186"/>
    </source>
</evidence>
<dbReference type="PROSITE" id="PS51186">
    <property type="entry name" value="GNAT"/>
    <property type="match status" value="1"/>
</dbReference>
<organism evidence="2 3">
    <name type="scientific">Collinsella aerofaciens</name>
    <dbReference type="NCBI Taxonomy" id="74426"/>
    <lineage>
        <taxon>Bacteria</taxon>
        <taxon>Bacillati</taxon>
        <taxon>Actinomycetota</taxon>
        <taxon>Coriobacteriia</taxon>
        <taxon>Coriobacteriales</taxon>
        <taxon>Coriobacteriaceae</taxon>
        <taxon>Collinsella</taxon>
    </lineage>
</organism>
<reference evidence="2 3" key="1">
    <citation type="submission" date="2015-09" db="EMBL/GenBank/DDBJ databases">
        <authorList>
            <consortium name="Pathogen Informatics"/>
        </authorList>
    </citation>
    <scope>NUCLEOTIDE SEQUENCE [LARGE SCALE GENOMIC DNA]</scope>
    <source>
        <strain evidence="2 3">2789STDY5608823</strain>
    </source>
</reference>
<dbReference type="Gene3D" id="3.40.630.30">
    <property type="match status" value="1"/>
</dbReference>
<evidence type="ECO:0000313" key="2">
    <source>
        <dbReference type="EMBL" id="CUO23141.1"/>
    </source>
</evidence>
<feature type="domain" description="N-acetyltransferase" evidence="1">
    <location>
        <begin position="1"/>
        <end position="162"/>
    </location>
</feature>
<accession>A0A174DBX4</accession>
<dbReference type="RefSeq" id="WP_082421908.1">
    <property type="nucleotide sequence ID" value="NZ_CAXSKK010000004.1"/>
</dbReference>
<sequence length="162" mass="17589">MIRKTLDTDIPAVMAVYDAARAFMRAHGNATQWPEGTPSAEQLAADIAAGGSYVCEVDGRVVATFAFLQGPDECYDVIEDGQWRSDTPYAVLHRVASDGTVHGIAAAMFAFAKERADHLRIDTHQDNLPMQGASLKAGFERAGIVYVSDGTPRVAFDWLREA</sequence>
<dbReference type="AlphaFoldDB" id="A0A174DBX4"/>
<proteinExistence type="predicted"/>
<protein>
    <recommendedName>
        <fullName evidence="1">N-acetyltransferase domain-containing protein</fullName>
    </recommendedName>
</protein>
<dbReference type="InterPro" id="IPR016181">
    <property type="entry name" value="Acyl_CoA_acyltransferase"/>
</dbReference>
<dbReference type="InterPro" id="IPR000182">
    <property type="entry name" value="GNAT_dom"/>
</dbReference>
<name>A0A174DBX4_9ACTN</name>
<dbReference type="GO" id="GO:0016747">
    <property type="term" value="F:acyltransferase activity, transferring groups other than amino-acyl groups"/>
    <property type="evidence" value="ECO:0007669"/>
    <property type="project" value="InterPro"/>
</dbReference>